<dbReference type="GO" id="GO:0003723">
    <property type="term" value="F:RNA binding"/>
    <property type="evidence" value="ECO:0007669"/>
    <property type="project" value="InterPro"/>
</dbReference>
<dbReference type="GO" id="GO:0051607">
    <property type="term" value="P:defense response to virus"/>
    <property type="evidence" value="ECO:0007669"/>
    <property type="project" value="UniProtKB-KW"/>
</dbReference>
<dbReference type="GO" id="GO:0003964">
    <property type="term" value="F:RNA-directed DNA polymerase activity"/>
    <property type="evidence" value="ECO:0007669"/>
    <property type="project" value="UniProtKB-KW"/>
</dbReference>
<proteinExistence type="inferred from homology"/>
<accession>A0A6N8SQB5</accession>
<evidence type="ECO:0000313" key="9">
    <source>
        <dbReference type="EMBL" id="MXN49406.1"/>
    </source>
</evidence>
<dbReference type="PRINTS" id="PR00866">
    <property type="entry name" value="RNADNAPOLMS"/>
</dbReference>
<dbReference type="Proteomes" id="UP000435802">
    <property type="component" value="Unassembled WGS sequence"/>
</dbReference>
<keyword evidence="2" id="KW-0548">Nucleotidyltransferase</keyword>
<keyword evidence="1" id="KW-0808">Transferase</keyword>
<dbReference type="InterPro" id="IPR000123">
    <property type="entry name" value="Reverse_transcriptase_msDNA"/>
</dbReference>
<feature type="domain" description="Reverse transcriptase" evidence="8">
    <location>
        <begin position="32"/>
        <end position="239"/>
    </location>
</feature>
<evidence type="ECO:0000256" key="3">
    <source>
        <dbReference type="ARBA" id="ARBA00022723"/>
    </source>
</evidence>
<evidence type="ECO:0000256" key="4">
    <source>
        <dbReference type="ARBA" id="ARBA00022842"/>
    </source>
</evidence>
<keyword evidence="10" id="KW-1185">Reference proteome</keyword>
<reference evidence="9 10" key="1">
    <citation type="submission" date="2019-12" db="EMBL/GenBank/DDBJ databases">
        <title>Shinella kummerowiae sp. nov., a symbiotic bacterium isolated from root nodules of the herbal legume Kummerowia stipulacea.</title>
        <authorList>
            <person name="Gao J."/>
        </authorList>
    </citation>
    <scope>NUCLEOTIDE SEQUENCE [LARGE SCALE GENOMIC DNA]</scope>
    <source>
        <strain evidence="9 10">CCBAU 25048</strain>
    </source>
</reference>
<evidence type="ECO:0000256" key="5">
    <source>
        <dbReference type="ARBA" id="ARBA00022918"/>
    </source>
</evidence>
<dbReference type="AlphaFoldDB" id="A0A6N8SQB5"/>
<dbReference type="InterPro" id="IPR043502">
    <property type="entry name" value="DNA/RNA_pol_sf"/>
</dbReference>
<keyword evidence="4" id="KW-0460">Magnesium</keyword>
<dbReference type="Pfam" id="PF00078">
    <property type="entry name" value="RVT_1"/>
    <property type="match status" value="1"/>
</dbReference>
<evidence type="ECO:0000256" key="1">
    <source>
        <dbReference type="ARBA" id="ARBA00022679"/>
    </source>
</evidence>
<dbReference type="PROSITE" id="PS50878">
    <property type="entry name" value="RT_POL"/>
    <property type="match status" value="1"/>
</dbReference>
<sequence>MANDRKAYPLHQSPLFKLKSKKRLSALLKLDMKSIQELAKSADDLYAEFDVPKKAGGVRGVENPRRQLKLVQARIARFLGRIVPPDYLFCPVKGRCYVKNAAQHRGQRVVRCLDIRKYFPSTSSRRVFWFFRNIMQCEADVAAILAKLATYRGHLPTGSPLSPIMAFFAHYDVWEVIASHCTTHGYRLTVYIDDVTISGTTLSPAVLWDIKRAIHRSGLRYHKEKHFVDRPAEITGVIVNGERLVVPNRQLKKLYEIQRDLKQPLIPQLESKLREKLTGLRGQVAQVAAV</sequence>
<evidence type="ECO:0000256" key="7">
    <source>
        <dbReference type="ARBA" id="ARBA00034120"/>
    </source>
</evidence>
<evidence type="ECO:0000259" key="8">
    <source>
        <dbReference type="PROSITE" id="PS50878"/>
    </source>
</evidence>
<dbReference type="OrthoDB" id="7055795at2"/>
<keyword evidence="3" id="KW-0479">Metal-binding</keyword>
<comment type="caution">
    <text evidence="9">The sequence shown here is derived from an EMBL/GenBank/DDBJ whole genome shotgun (WGS) entry which is preliminary data.</text>
</comment>
<comment type="similarity">
    <text evidence="7">Belongs to the bacterial reverse transcriptase family.</text>
</comment>
<dbReference type="CDD" id="cd03487">
    <property type="entry name" value="RT_Bac_retron_II"/>
    <property type="match status" value="1"/>
</dbReference>
<dbReference type="GO" id="GO:0046872">
    <property type="term" value="F:metal ion binding"/>
    <property type="evidence" value="ECO:0007669"/>
    <property type="project" value="UniProtKB-KW"/>
</dbReference>
<evidence type="ECO:0000256" key="6">
    <source>
        <dbReference type="ARBA" id="ARBA00023118"/>
    </source>
</evidence>
<evidence type="ECO:0000256" key="2">
    <source>
        <dbReference type="ARBA" id="ARBA00022695"/>
    </source>
</evidence>
<keyword evidence="5 9" id="KW-0695">RNA-directed DNA polymerase</keyword>
<dbReference type="EMBL" id="WUMK01000022">
    <property type="protein sequence ID" value="MXN49406.1"/>
    <property type="molecule type" value="Genomic_DNA"/>
</dbReference>
<keyword evidence="6" id="KW-0051">Antiviral defense</keyword>
<organism evidence="9 10">
    <name type="scientific">Shinella kummerowiae</name>
    <dbReference type="NCBI Taxonomy" id="417745"/>
    <lineage>
        <taxon>Bacteria</taxon>
        <taxon>Pseudomonadati</taxon>
        <taxon>Pseudomonadota</taxon>
        <taxon>Alphaproteobacteria</taxon>
        <taxon>Hyphomicrobiales</taxon>
        <taxon>Rhizobiaceae</taxon>
        <taxon>Shinella</taxon>
    </lineage>
</organism>
<name>A0A6N8SQB5_9HYPH</name>
<dbReference type="InterPro" id="IPR000477">
    <property type="entry name" value="RT_dom"/>
</dbReference>
<evidence type="ECO:0000313" key="10">
    <source>
        <dbReference type="Proteomes" id="UP000435802"/>
    </source>
</evidence>
<dbReference type="SUPFAM" id="SSF56672">
    <property type="entry name" value="DNA/RNA polymerases"/>
    <property type="match status" value="1"/>
</dbReference>
<gene>
    <name evidence="9" type="ORF">GR138_29875</name>
</gene>
<protein>
    <submittedName>
        <fullName evidence="9">RNA-directed DNA polymerase</fullName>
    </submittedName>
</protein>